<dbReference type="KEGG" id="cyc:PCC7424_1412"/>
<feature type="coiled-coil region" evidence="7">
    <location>
        <begin position="74"/>
        <end position="101"/>
    </location>
</feature>
<dbReference type="PANTHER" id="PTHR30460:SF0">
    <property type="entry name" value="MODERATE CONDUCTANCE MECHANOSENSITIVE CHANNEL YBIO"/>
    <property type="match status" value="1"/>
</dbReference>
<evidence type="ECO:0000256" key="3">
    <source>
        <dbReference type="ARBA" id="ARBA00022475"/>
    </source>
</evidence>
<name>B7K896_GLOC7</name>
<dbReference type="GO" id="GO:0005886">
    <property type="term" value="C:plasma membrane"/>
    <property type="evidence" value="ECO:0007669"/>
    <property type="project" value="UniProtKB-SubCell"/>
</dbReference>
<dbReference type="GO" id="GO:0008381">
    <property type="term" value="F:mechanosensitive monoatomic ion channel activity"/>
    <property type="evidence" value="ECO:0007669"/>
    <property type="project" value="InterPro"/>
</dbReference>
<dbReference type="InterPro" id="IPR006685">
    <property type="entry name" value="MscS_channel_2nd"/>
</dbReference>
<dbReference type="FunFam" id="2.30.30.60:FF:000001">
    <property type="entry name" value="MscS Mechanosensitive ion channel"/>
    <property type="match status" value="1"/>
</dbReference>
<dbReference type="FunFam" id="3.30.70.100:FF:000018">
    <property type="entry name" value="MscS mechanosensitive ion channel"/>
    <property type="match status" value="1"/>
</dbReference>
<organism evidence="12 13">
    <name type="scientific">Gloeothece citriformis (strain PCC 7424)</name>
    <name type="common">Cyanothece sp. (strain PCC 7424)</name>
    <dbReference type="NCBI Taxonomy" id="65393"/>
    <lineage>
        <taxon>Bacteria</taxon>
        <taxon>Bacillati</taxon>
        <taxon>Cyanobacteriota</taxon>
        <taxon>Cyanophyceae</taxon>
        <taxon>Oscillatoriophycideae</taxon>
        <taxon>Chroococcales</taxon>
        <taxon>Aphanothecaceae</taxon>
        <taxon>Gloeothece</taxon>
        <taxon>Gloeothece citriformis</taxon>
    </lineage>
</organism>
<comment type="similarity">
    <text evidence="2">Belongs to the MscS (TC 1.A.23) family.</text>
</comment>
<evidence type="ECO:0000259" key="9">
    <source>
        <dbReference type="Pfam" id="PF00924"/>
    </source>
</evidence>
<evidence type="ECO:0000313" key="13">
    <source>
        <dbReference type="Proteomes" id="UP000002384"/>
    </source>
</evidence>
<dbReference type="eggNOG" id="COG0668">
    <property type="taxonomic scope" value="Bacteria"/>
</dbReference>
<evidence type="ECO:0000256" key="6">
    <source>
        <dbReference type="ARBA" id="ARBA00023136"/>
    </source>
</evidence>
<keyword evidence="3" id="KW-1003">Cell membrane</keyword>
<evidence type="ECO:0000256" key="1">
    <source>
        <dbReference type="ARBA" id="ARBA00004651"/>
    </source>
</evidence>
<proteinExistence type="inferred from homology"/>
<dbReference type="Proteomes" id="UP000002384">
    <property type="component" value="Chromosome"/>
</dbReference>
<dbReference type="Pfam" id="PF00924">
    <property type="entry name" value="MS_channel_2nd"/>
    <property type="match status" value="1"/>
</dbReference>
<feature type="domain" description="Mechanosensitive ion channel MscS" evidence="9">
    <location>
        <begin position="369"/>
        <end position="433"/>
    </location>
</feature>
<keyword evidence="5 8" id="KW-1133">Transmembrane helix</keyword>
<dbReference type="InterPro" id="IPR011066">
    <property type="entry name" value="MscS_channel_C_sf"/>
</dbReference>
<evidence type="ECO:0000256" key="8">
    <source>
        <dbReference type="SAM" id="Phobius"/>
    </source>
</evidence>
<dbReference type="STRING" id="65393.PCC7424_1412"/>
<comment type="subcellular location">
    <subcellularLocation>
        <location evidence="1">Cell membrane</location>
        <topology evidence="1">Multi-pass membrane protein</topology>
    </subcellularLocation>
</comment>
<feature type="domain" description="Mechanosensitive ion channel MscS C-terminal" evidence="10">
    <location>
        <begin position="441"/>
        <end position="527"/>
    </location>
</feature>
<dbReference type="InterPro" id="IPR023408">
    <property type="entry name" value="MscS_beta-dom_sf"/>
</dbReference>
<sequence length="550" mass="61347">MIFKKLKTLLTSGILAGVMILAGFFLAPQVQSQLPIPFNNITQPSPSNQQGTNAVISDCVQLQGRCLFRIAAQKGELAERVEQIEQRLQDLAQTYANDEDAQLTITQEQVGNLRDIYASIGYKEYRLMTVTSEDAKLQQVDIPTRTEQIIEQLEQGLEQAQQEQQDSFLIRQGMIALVSLAILSLANLALSRWRWRLKRAKAQVDPSRFSGPQTVQTELDQRQKWHFREVKLLLVQIAQIILWIGGILFILGLFPQTRAAQSTVITALKIPFRISVVAIITYIAIRLGYALIARFTNAITSHYSLVHQESNRRLQLRVNTISAIAKSIIAVTFVIIGILVALSSVGLDIAPILAGAGIIGLAVSLASQNLIKDTLNGFFIILEDQYAVGDVINVGDLGGLVENMNLRITQLRDSEGRLITIPNSEIRAVANLSSQWSRADLPIPVAYQTDVDKALSLIGQIAQQMNQEPQWKANILEPPEVLGVDNFDDRGLIIRVWIKTKPLKQWDVSREFRRRLKVAFDKAGIPIPPPQQQVWFERSFATNVQGNGHG</sequence>
<feature type="transmembrane region" description="Helical" evidence="8">
    <location>
        <begin position="274"/>
        <end position="295"/>
    </location>
</feature>
<dbReference type="Pfam" id="PF21088">
    <property type="entry name" value="MS_channel_1st"/>
    <property type="match status" value="1"/>
</dbReference>
<dbReference type="SUPFAM" id="SSF82689">
    <property type="entry name" value="Mechanosensitive channel protein MscS (YggB), C-terminal domain"/>
    <property type="match status" value="1"/>
</dbReference>
<dbReference type="RefSeq" id="WP_012598802.1">
    <property type="nucleotide sequence ID" value="NC_011729.1"/>
</dbReference>
<accession>B7K896</accession>
<evidence type="ECO:0000259" key="10">
    <source>
        <dbReference type="Pfam" id="PF21082"/>
    </source>
</evidence>
<feature type="transmembrane region" description="Helical" evidence="8">
    <location>
        <begin position="168"/>
        <end position="190"/>
    </location>
</feature>
<evidence type="ECO:0000313" key="12">
    <source>
        <dbReference type="EMBL" id="ACK69856.1"/>
    </source>
</evidence>
<dbReference type="EMBL" id="CP001291">
    <property type="protein sequence ID" value="ACK69856.1"/>
    <property type="molecule type" value="Genomic_DNA"/>
</dbReference>
<dbReference type="HOGENOM" id="CLU_027053_1_0_3"/>
<dbReference type="AlphaFoldDB" id="B7K896"/>
<feature type="transmembrane region" description="Helical" evidence="8">
    <location>
        <begin position="349"/>
        <end position="366"/>
    </location>
</feature>
<gene>
    <name evidence="12" type="ordered locus">PCC7424_1412</name>
</gene>
<dbReference type="InterPro" id="IPR010920">
    <property type="entry name" value="LSM_dom_sf"/>
</dbReference>
<keyword evidence="4 8" id="KW-0812">Transmembrane</keyword>
<dbReference type="SUPFAM" id="SSF82861">
    <property type="entry name" value="Mechanosensitive channel protein MscS (YggB), transmembrane region"/>
    <property type="match status" value="1"/>
</dbReference>
<reference evidence="13" key="1">
    <citation type="journal article" date="2011" name="MBio">
        <title>Novel metabolic attributes of the genus Cyanothece, comprising a group of unicellular nitrogen-fixing Cyanobacteria.</title>
        <authorList>
            <person name="Bandyopadhyay A."/>
            <person name="Elvitigala T."/>
            <person name="Welsh E."/>
            <person name="Stockel J."/>
            <person name="Liberton M."/>
            <person name="Min H."/>
            <person name="Sherman L.A."/>
            <person name="Pakrasi H.B."/>
        </authorList>
    </citation>
    <scope>NUCLEOTIDE SEQUENCE [LARGE SCALE GENOMIC DNA]</scope>
    <source>
        <strain evidence="13">PCC 7424</strain>
    </source>
</reference>
<evidence type="ECO:0000256" key="4">
    <source>
        <dbReference type="ARBA" id="ARBA00022692"/>
    </source>
</evidence>
<dbReference type="InterPro" id="IPR011014">
    <property type="entry name" value="MscS_channel_TM-2"/>
</dbReference>
<dbReference type="Gene3D" id="3.30.70.100">
    <property type="match status" value="1"/>
</dbReference>
<keyword evidence="13" id="KW-1185">Reference proteome</keyword>
<evidence type="ECO:0000256" key="5">
    <source>
        <dbReference type="ARBA" id="ARBA00022989"/>
    </source>
</evidence>
<feature type="domain" description="Mechanosensitive ion channel transmembrane helices 2/3" evidence="11">
    <location>
        <begin position="328"/>
        <end position="368"/>
    </location>
</feature>
<feature type="transmembrane region" description="Helical" evidence="8">
    <location>
        <begin position="316"/>
        <end position="343"/>
    </location>
</feature>
<dbReference type="Gene3D" id="1.10.287.1260">
    <property type="match status" value="1"/>
</dbReference>
<dbReference type="InterPro" id="IPR045276">
    <property type="entry name" value="YbiO_bact"/>
</dbReference>
<keyword evidence="6 8" id="KW-0472">Membrane</keyword>
<evidence type="ECO:0000256" key="7">
    <source>
        <dbReference type="SAM" id="Coils"/>
    </source>
</evidence>
<dbReference type="InterPro" id="IPR049142">
    <property type="entry name" value="MS_channel_1st"/>
</dbReference>
<dbReference type="Pfam" id="PF21082">
    <property type="entry name" value="MS_channel_3rd"/>
    <property type="match status" value="1"/>
</dbReference>
<dbReference type="Gene3D" id="2.30.30.60">
    <property type="match status" value="1"/>
</dbReference>
<protein>
    <submittedName>
        <fullName evidence="12">MscS Mechanosensitive ion channel</fullName>
    </submittedName>
</protein>
<keyword evidence="7" id="KW-0175">Coiled coil</keyword>
<dbReference type="SUPFAM" id="SSF50182">
    <property type="entry name" value="Sm-like ribonucleoproteins"/>
    <property type="match status" value="1"/>
</dbReference>
<feature type="transmembrane region" description="Helical" evidence="8">
    <location>
        <begin position="232"/>
        <end position="254"/>
    </location>
</feature>
<dbReference type="PANTHER" id="PTHR30460">
    <property type="entry name" value="MODERATE CONDUCTANCE MECHANOSENSITIVE CHANNEL YBIO"/>
    <property type="match status" value="1"/>
</dbReference>
<evidence type="ECO:0000259" key="11">
    <source>
        <dbReference type="Pfam" id="PF21088"/>
    </source>
</evidence>
<evidence type="ECO:0000256" key="2">
    <source>
        <dbReference type="ARBA" id="ARBA00008017"/>
    </source>
</evidence>
<dbReference type="InterPro" id="IPR049278">
    <property type="entry name" value="MS_channel_C"/>
</dbReference>